<evidence type="ECO:0000313" key="2">
    <source>
        <dbReference type="Proteomes" id="UP000325536"/>
    </source>
</evidence>
<accession>A0A5P3MW26</accession>
<evidence type="ECO:0000313" key="1">
    <source>
        <dbReference type="EMBL" id="QEY24859.1"/>
    </source>
</evidence>
<keyword evidence="2" id="KW-1185">Reference proteome</keyword>
<reference evidence="1 2" key="1">
    <citation type="submission" date="2018-08" db="EMBL/GenBank/DDBJ databases">
        <title>Neisseria animalis ATCC 49930 complete genome.</title>
        <authorList>
            <person name="Veseli I.A."/>
            <person name="Mascarenhas dos Santos A.C."/>
            <person name="Buttler R."/>
            <person name="Pombert J.-F."/>
        </authorList>
    </citation>
    <scope>NUCLEOTIDE SEQUENCE [LARGE SCALE GENOMIC DNA]</scope>
    <source>
        <strain evidence="1 2">ATCC 49930</strain>
    </source>
</reference>
<organism evidence="1 2">
    <name type="scientific">Neisseria animalis</name>
    <dbReference type="NCBI Taxonomy" id="492"/>
    <lineage>
        <taxon>Bacteria</taxon>
        <taxon>Pseudomonadati</taxon>
        <taxon>Pseudomonadota</taxon>
        <taxon>Betaproteobacteria</taxon>
        <taxon>Neisseriales</taxon>
        <taxon>Neisseriaceae</taxon>
        <taxon>Neisseria</taxon>
    </lineage>
</organism>
<dbReference type="EMBL" id="CP031699">
    <property type="protein sequence ID" value="QEY24859.1"/>
    <property type="molecule type" value="Genomic_DNA"/>
</dbReference>
<protein>
    <submittedName>
        <fullName evidence="1">Uncharacterized protein</fullName>
    </submittedName>
</protein>
<dbReference type="KEGG" id="naq:D0T90_10570"/>
<name>A0A5P3MW26_NEIAN</name>
<sequence>MPCRTMCTVCGFAALSHSYFIRLYKYALHENKGRLQNRNLQTAFEYITHIISLLSHSVQNDSALPHLAQKKELDQAAQAANPPIPTVCGSAALLHSGVSDYSRIK</sequence>
<dbReference type="AlphaFoldDB" id="A0A5P3MW26"/>
<dbReference type="Proteomes" id="UP000325536">
    <property type="component" value="Chromosome"/>
</dbReference>
<proteinExistence type="predicted"/>
<gene>
    <name evidence="1" type="ORF">D0T90_10570</name>
</gene>